<dbReference type="VEuPathDB" id="GiardiaDB:SS50377_21141"/>
<name>V6LHX8_9EUKA</name>
<feature type="coiled-coil region" evidence="1">
    <location>
        <begin position="123"/>
        <end position="248"/>
    </location>
</feature>
<dbReference type="AlphaFoldDB" id="V6LHX8"/>
<evidence type="ECO:0000313" key="2">
    <source>
        <dbReference type="EMBL" id="EST43923.1"/>
    </source>
</evidence>
<sequence length="331" mass="37098">MKCAKDQNVQQQLLDDIYLTFSQQNKQIINEFQQSSTICQEIDELQKQNILMQKKVRISIIEEYQTKIQVLLKYIQVKIDQGQVDKLKQVDVDSINTENNAQQGQIASLDASLQSAIAFKALLAEEQARNSQLAEELNDFQAQLQEQEQKLGQSSAALDEQSAMRSDLQSELAAVQQTNTQQLATIEGLQQQLDEASALAPKLEHTSAELAELQQASSRELEALQSAYDTLQSEMAALQTETDAQQGQIASLDASLQSAIAFKALLAEEQARCCQLEENNESLKLIIDNKDQESQKLLQGNIQCKMNLAVLQQKCFDYEDVLGQLKSKKQK</sequence>
<accession>V6LHX8</accession>
<organism evidence="2">
    <name type="scientific">Spironucleus salmonicida</name>
    <dbReference type="NCBI Taxonomy" id="348837"/>
    <lineage>
        <taxon>Eukaryota</taxon>
        <taxon>Metamonada</taxon>
        <taxon>Diplomonadida</taxon>
        <taxon>Hexamitidae</taxon>
        <taxon>Hexamitinae</taxon>
        <taxon>Spironucleus</taxon>
    </lineage>
</organism>
<evidence type="ECO:0000256" key="1">
    <source>
        <dbReference type="SAM" id="Coils"/>
    </source>
</evidence>
<protein>
    <submittedName>
        <fullName evidence="2">Uncharacterized protein</fullName>
    </submittedName>
</protein>
<gene>
    <name evidence="2" type="ORF">SS50377_16225</name>
</gene>
<keyword evidence="1" id="KW-0175">Coiled coil</keyword>
<dbReference type="EMBL" id="KI546130">
    <property type="protein sequence ID" value="EST43923.1"/>
    <property type="molecule type" value="Genomic_DNA"/>
</dbReference>
<reference evidence="2" key="1">
    <citation type="journal article" date="2014" name="PLoS Genet.">
        <title>The Genome of Spironucleus salmonicida Highlights a Fish Pathogen Adapted to Fluctuating Environments.</title>
        <authorList>
            <person name="Xu F."/>
            <person name="Jerlstrom-Hultqvist J."/>
            <person name="Einarsson E."/>
            <person name="Astvaldsson A."/>
            <person name="Svard S.G."/>
            <person name="Andersson J.O."/>
        </authorList>
    </citation>
    <scope>NUCLEOTIDE SEQUENCE</scope>
</reference>
<proteinExistence type="predicted"/>